<dbReference type="Pfam" id="PF10007">
    <property type="entry name" value="DUF2250"/>
    <property type="match status" value="1"/>
</dbReference>
<dbReference type="Proteomes" id="UP000199079">
    <property type="component" value="Unassembled WGS sequence"/>
</dbReference>
<reference evidence="2" key="1">
    <citation type="submission" date="2016-10" db="EMBL/GenBank/DDBJ databases">
        <authorList>
            <person name="Varghese N."/>
            <person name="Submissions S."/>
        </authorList>
    </citation>
    <scope>NUCLEOTIDE SEQUENCE [LARGE SCALE GENOMIC DNA]</scope>
    <source>
        <strain evidence="2">DC30,IBRC 10041,KCTC 4046</strain>
    </source>
</reference>
<gene>
    <name evidence="1" type="ORF">SAMN05216564_101266</name>
</gene>
<dbReference type="OrthoDB" id="285635at2157"/>
<name>A0A1H3E356_9EURY</name>
<organism evidence="1 2">
    <name type="scientific">Halopenitus persicus</name>
    <dbReference type="NCBI Taxonomy" id="1048396"/>
    <lineage>
        <taxon>Archaea</taxon>
        <taxon>Methanobacteriati</taxon>
        <taxon>Methanobacteriota</taxon>
        <taxon>Stenosarchaea group</taxon>
        <taxon>Halobacteria</taxon>
        <taxon>Halobacteriales</taxon>
        <taxon>Haloferacaceae</taxon>
        <taxon>Halopenitus</taxon>
    </lineage>
</organism>
<keyword evidence="2" id="KW-1185">Reference proteome</keyword>
<dbReference type="Gene3D" id="1.10.10.10">
    <property type="entry name" value="Winged helix-like DNA-binding domain superfamily/Winged helix DNA-binding domain"/>
    <property type="match status" value="1"/>
</dbReference>
<evidence type="ECO:0000313" key="2">
    <source>
        <dbReference type="Proteomes" id="UP000199079"/>
    </source>
</evidence>
<dbReference type="RefSeq" id="WP_021072608.1">
    <property type="nucleotide sequence ID" value="NZ_FNPC01000001.1"/>
</dbReference>
<proteinExistence type="predicted"/>
<dbReference type="InterPro" id="IPR019254">
    <property type="entry name" value="DUF2250"/>
</dbReference>
<sequence>MAASRCADLDRTDERVLSYLQECGADYPALIAGNTGLHVAHVERRLETLADTGLVEPVSGEVIYRLTDEGIDVIDSSPDGGPSV</sequence>
<dbReference type="InterPro" id="IPR036390">
    <property type="entry name" value="WH_DNA-bd_sf"/>
</dbReference>
<dbReference type="EMBL" id="FNPC01000001">
    <property type="protein sequence ID" value="SDX73111.1"/>
    <property type="molecule type" value="Genomic_DNA"/>
</dbReference>
<dbReference type="SUPFAM" id="SSF46785">
    <property type="entry name" value="Winged helix' DNA-binding domain"/>
    <property type="match status" value="1"/>
</dbReference>
<accession>A0A1H3E356</accession>
<dbReference type="AlphaFoldDB" id="A0A1H3E356"/>
<dbReference type="GeneID" id="43838404"/>
<evidence type="ECO:0000313" key="1">
    <source>
        <dbReference type="EMBL" id="SDX73111.1"/>
    </source>
</evidence>
<dbReference type="InterPro" id="IPR036388">
    <property type="entry name" value="WH-like_DNA-bd_sf"/>
</dbReference>
<protein>
    <recommendedName>
        <fullName evidence="3">DUF2250 domain-containing protein</fullName>
    </recommendedName>
</protein>
<evidence type="ECO:0008006" key="3">
    <source>
        <dbReference type="Google" id="ProtNLM"/>
    </source>
</evidence>